<dbReference type="PROSITE" id="PS50045">
    <property type="entry name" value="SIGMA54_INTERACT_4"/>
    <property type="match status" value="1"/>
</dbReference>
<sequence length="64" mass="6905">PALKDRTGDTPVLAKAFLARFSGELGNGGRSFDVAALEAIERYSWPGNVRELESRVKRAAIMAA</sequence>
<feature type="non-terminal residue" evidence="4">
    <location>
        <position position="1"/>
    </location>
</feature>
<feature type="domain" description="Sigma-54 factor interaction" evidence="3">
    <location>
        <begin position="1"/>
        <end position="61"/>
    </location>
</feature>
<evidence type="ECO:0000259" key="3">
    <source>
        <dbReference type="PROSITE" id="PS50045"/>
    </source>
</evidence>
<evidence type="ECO:0000256" key="1">
    <source>
        <dbReference type="ARBA" id="ARBA00022741"/>
    </source>
</evidence>
<proteinExistence type="predicted"/>
<dbReference type="Pfam" id="PF25601">
    <property type="entry name" value="AAA_lid_14"/>
    <property type="match status" value="1"/>
</dbReference>
<dbReference type="GO" id="GO:0005524">
    <property type="term" value="F:ATP binding"/>
    <property type="evidence" value="ECO:0007669"/>
    <property type="project" value="UniProtKB-KW"/>
</dbReference>
<organism evidence="4 5">
    <name type="scientific">Haliea salexigens</name>
    <dbReference type="NCBI Taxonomy" id="287487"/>
    <lineage>
        <taxon>Bacteria</taxon>
        <taxon>Pseudomonadati</taxon>
        <taxon>Pseudomonadota</taxon>
        <taxon>Gammaproteobacteria</taxon>
        <taxon>Cellvibrionales</taxon>
        <taxon>Halieaceae</taxon>
        <taxon>Haliea</taxon>
    </lineage>
</organism>
<evidence type="ECO:0000313" key="5">
    <source>
        <dbReference type="Proteomes" id="UP000259273"/>
    </source>
</evidence>
<reference evidence="4 5" key="1">
    <citation type="journal article" date="2018" name="Nat. Biotechnol.">
        <title>A standardized bacterial taxonomy based on genome phylogeny substantially revises the tree of life.</title>
        <authorList>
            <person name="Parks D.H."/>
            <person name="Chuvochina M."/>
            <person name="Waite D.W."/>
            <person name="Rinke C."/>
            <person name="Skarshewski A."/>
            <person name="Chaumeil P.A."/>
            <person name="Hugenholtz P."/>
        </authorList>
    </citation>
    <scope>NUCLEOTIDE SEQUENCE [LARGE SCALE GENOMIC DNA]</scope>
    <source>
        <strain evidence="4">UBA9158</strain>
    </source>
</reference>
<name>A0A3C1KHI6_9GAMM</name>
<keyword evidence="2" id="KW-0067">ATP-binding</keyword>
<dbReference type="InterPro" id="IPR002078">
    <property type="entry name" value="Sigma_54_int"/>
</dbReference>
<keyword evidence="1" id="KW-0547">Nucleotide-binding</keyword>
<dbReference type="EMBL" id="DMND01000006">
    <property type="protein sequence ID" value="HAN26180.1"/>
    <property type="molecule type" value="Genomic_DNA"/>
</dbReference>
<comment type="caution">
    <text evidence="4">The sequence shown here is derived from an EMBL/GenBank/DDBJ whole genome shotgun (WGS) entry which is preliminary data.</text>
</comment>
<feature type="non-terminal residue" evidence="4">
    <location>
        <position position="64"/>
    </location>
</feature>
<accession>A0A3C1KHI6</accession>
<evidence type="ECO:0000256" key="2">
    <source>
        <dbReference type="ARBA" id="ARBA00022840"/>
    </source>
</evidence>
<protein>
    <submittedName>
        <fullName evidence="4">Sigma-54-dependent Fis family transcriptional regulator</fullName>
    </submittedName>
</protein>
<gene>
    <name evidence="4" type="ORF">DCP75_00305</name>
</gene>
<dbReference type="PANTHER" id="PTHR32071">
    <property type="entry name" value="TRANSCRIPTIONAL REGULATORY PROTEIN"/>
    <property type="match status" value="1"/>
</dbReference>
<dbReference type="InterPro" id="IPR027417">
    <property type="entry name" value="P-loop_NTPase"/>
</dbReference>
<dbReference type="GO" id="GO:0006355">
    <property type="term" value="P:regulation of DNA-templated transcription"/>
    <property type="evidence" value="ECO:0007669"/>
    <property type="project" value="InterPro"/>
</dbReference>
<dbReference type="SUPFAM" id="SSF52540">
    <property type="entry name" value="P-loop containing nucleoside triphosphate hydrolases"/>
    <property type="match status" value="1"/>
</dbReference>
<evidence type="ECO:0000313" key="4">
    <source>
        <dbReference type="EMBL" id="HAN26180.1"/>
    </source>
</evidence>
<dbReference type="Proteomes" id="UP000259273">
    <property type="component" value="Unassembled WGS sequence"/>
</dbReference>
<dbReference type="Gene3D" id="1.10.8.60">
    <property type="match status" value="1"/>
</dbReference>
<dbReference type="InterPro" id="IPR058031">
    <property type="entry name" value="AAA_lid_NorR"/>
</dbReference>
<dbReference type="AlphaFoldDB" id="A0A3C1KHI6"/>